<keyword evidence="8 18" id="KW-0106">Calcium</keyword>
<feature type="domain" description="Cadherin" evidence="29">
    <location>
        <begin position="641"/>
        <end position="747"/>
    </location>
</feature>
<dbReference type="PROSITE" id="PS00022">
    <property type="entry name" value="EGF_1"/>
    <property type="match status" value="4"/>
</dbReference>
<evidence type="ECO:0000256" key="4">
    <source>
        <dbReference type="ARBA" id="ARBA00022536"/>
    </source>
</evidence>
<dbReference type="Gene3D" id="2.60.40.60">
    <property type="entry name" value="Cadherins"/>
    <property type="match status" value="9"/>
</dbReference>
<feature type="compositionally biased region" description="Basic residues" evidence="21">
    <location>
        <begin position="3175"/>
        <end position="3208"/>
    </location>
</feature>
<dbReference type="PROSITE" id="PS00232">
    <property type="entry name" value="CADHERIN_1"/>
    <property type="match status" value="5"/>
</dbReference>
<dbReference type="InterPro" id="IPR056286">
    <property type="entry name" value="Cadherin_CELSR1-3_9th"/>
</dbReference>
<protein>
    <recommendedName>
        <fullName evidence="32">Protocadherin-like wing polarity protein stan</fullName>
    </recommendedName>
</protein>
<dbReference type="PROSITE" id="PS01186">
    <property type="entry name" value="EGF_2"/>
    <property type="match status" value="2"/>
</dbReference>
<evidence type="ECO:0000313" key="30">
    <source>
        <dbReference type="EMBL" id="KAJ6221651.1"/>
    </source>
</evidence>
<evidence type="ECO:0000256" key="13">
    <source>
        <dbReference type="ARBA" id="ARBA00023157"/>
    </source>
</evidence>
<comment type="caution">
    <text evidence="19">Lacks conserved residue(s) required for the propagation of feature annotation.</text>
</comment>
<feature type="region of interest" description="Disordered" evidence="21">
    <location>
        <begin position="3360"/>
        <end position="3394"/>
    </location>
</feature>
<evidence type="ECO:0000256" key="6">
    <source>
        <dbReference type="ARBA" id="ARBA00022729"/>
    </source>
</evidence>
<dbReference type="SMART" id="SM00008">
    <property type="entry name" value="HormR"/>
    <property type="match status" value="1"/>
</dbReference>
<evidence type="ECO:0000256" key="14">
    <source>
        <dbReference type="ARBA" id="ARBA00023170"/>
    </source>
</evidence>
<evidence type="ECO:0000256" key="19">
    <source>
        <dbReference type="PROSITE-ProRule" id="PRU00076"/>
    </source>
</evidence>
<keyword evidence="3" id="KW-1003">Cell membrane</keyword>
<keyword evidence="11" id="KW-0297">G-protein coupled receptor</keyword>
<dbReference type="EMBL" id="JAPWDV010000001">
    <property type="protein sequence ID" value="KAJ6221651.1"/>
    <property type="molecule type" value="Genomic_DNA"/>
</dbReference>
<comment type="subcellular location">
    <subcellularLocation>
        <location evidence="2">Cell membrane</location>
        <topology evidence="2">Multi-pass membrane protein</topology>
    </subcellularLocation>
    <subcellularLocation>
        <location evidence="1">Membrane</location>
        <topology evidence="1">Single-pass membrane protein</topology>
    </subcellularLocation>
</comment>
<evidence type="ECO:0000256" key="18">
    <source>
        <dbReference type="PROSITE-ProRule" id="PRU00043"/>
    </source>
</evidence>
<feature type="region of interest" description="Disordered" evidence="21">
    <location>
        <begin position="3135"/>
        <end position="3251"/>
    </location>
</feature>
<feature type="compositionally biased region" description="Polar residues" evidence="21">
    <location>
        <begin position="1256"/>
        <end position="1271"/>
    </location>
</feature>
<dbReference type="FunFam" id="2.60.40.60:FF:000020">
    <property type="entry name" value="Dachsous cadherin-related 1b"/>
    <property type="match status" value="4"/>
</dbReference>
<organism evidence="30 31">
    <name type="scientific">Blomia tropicalis</name>
    <name type="common">Mite</name>
    <dbReference type="NCBI Taxonomy" id="40697"/>
    <lineage>
        <taxon>Eukaryota</taxon>
        <taxon>Metazoa</taxon>
        <taxon>Ecdysozoa</taxon>
        <taxon>Arthropoda</taxon>
        <taxon>Chelicerata</taxon>
        <taxon>Arachnida</taxon>
        <taxon>Acari</taxon>
        <taxon>Acariformes</taxon>
        <taxon>Sarcoptiformes</taxon>
        <taxon>Astigmata</taxon>
        <taxon>Glycyphagoidea</taxon>
        <taxon>Echimyopodidae</taxon>
        <taxon>Blomia</taxon>
    </lineage>
</organism>
<evidence type="ECO:0000256" key="15">
    <source>
        <dbReference type="ARBA" id="ARBA00023180"/>
    </source>
</evidence>
<evidence type="ECO:0000256" key="9">
    <source>
        <dbReference type="ARBA" id="ARBA00022889"/>
    </source>
</evidence>
<dbReference type="OMA" id="TEVYTVI"/>
<dbReference type="GO" id="GO:0007166">
    <property type="term" value="P:cell surface receptor signaling pathway"/>
    <property type="evidence" value="ECO:0007669"/>
    <property type="project" value="InterPro"/>
</dbReference>
<dbReference type="Pfam" id="PF02793">
    <property type="entry name" value="HRM"/>
    <property type="match status" value="1"/>
</dbReference>
<dbReference type="PROSITE" id="PS50026">
    <property type="entry name" value="EGF_3"/>
    <property type="match status" value="4"/>
</dbReference>
<dbReference type="FunFam" id="2.60.40.60:FF:000024">
    <property type="entry name" value="FAT atypical cadherin 3"/>
    <property type="match status" value="1"/>
</dbReference>
<dbReference type="GO" id="GO:0007156">
    <property type="term" value="P:homophilic cell adhesion via plasma membrane adhesion molecules"/>
    <property type="evidence" value="ECO:0007669"/>
    <property type="project" value="InterPro"/>
</dbReference>
<evidence type="ECO:0000256" key="21">
    <source>
        <dbReference type="SAM" id="MobiDB-lite"/>
    </source>
</evidence>
<comment type="caution">
    <text evidence="30">The sequence shown here is derived from an EMBL/GenBank/DDBJ whole genome shotgun (WGS) entry which is preliminary data.</text>
</comment>
<evidence type="ECO:0000256" key="8">
    <source>
        <dbReference type="ARBA" id="ARBA00022837"/>
    </source>
</evidence>
<feature type="disulfide bond" evidence="19">
    <location>
        <begin position="1620"/>
        <end position="1629"/>
    </location>
</feature>
<feature type="transmembrane region" description="Helical" evidence="22">
    <location>
        <begin position="2965"/>
        <end position="2987"/>
    </location>
</feature>
<evidence type="ECO:0000256" key="5">
    <source>
        <dbReference type="ARBA" id="ARBA00022692"/>
    </source>
</evidence>
<dbReference type="InterPro" id="IPR000832">
    <property type="entry name" value="GPCR_2_secretin-like"/>
</dbReference>
<keyword evidence="31" id="KW-1185">Reference proteome</keyword>
<feature type="transmembrane region" description="Helical" evidence="22">
    <location>
        <begin position="3007"/>
        <end position="3029"/>
    </location>
</feature>
<dbReference type="Pfam" id="PF02210">
    <property type="entry name" value="Laminin_G_2"/>
    <property type="match status" value="2"/>
</dbReference>
<dbReference type="SMART" id="SM00282">
    <property type="entry name" value="LamG"/>
    <property type="match status" value="2"/>
</dbReference>
<feature type="domain" description="G-protein coupled receptors family 2 profile 2" evidence="28">
    <location>
        <begin position="2817"/>
        <end position="3058"/>
    </location>
</feature>
<dbReference type="PROSITE" id="PS50027">
    <property type="entry name" value="EGF_LAM_2"/>
    <property type="match status" value="1"/>
</dbReference>
<feature type="transmembrane region" description="Helical" evidence="22">
    <location>
        <begin position="2925"/>
        <end position="2945"/>
    </location>
</feature>
<dbReference type="SMART" id="SM00179">
    <property type="entry name" value="EGF_CA"/>
    <property type="match status" value="3"/>
</dbReference>
<feature type="domain" description="Cadherin" evidence="29">
    <location>
        <begin position="533"/>
        <end position="640"/>
    </location>
</feature>
<feature type="domain" description="Laminin G" evidence="23">
    <location>
        <begin position="1703"/>
        <end position="1902"/>
    </location>
</feature>
<evidence type="ECO:0000259" key="27">
    <source>
        <dbReference type="PROSITE" id="PS50227"/>
    </source>
</evidence>
<feature type="compositionally biased region" description="Polar residues" evidence="21">
    <location>
        <begin position="3209"/>
        <end position="3221"/>
    </location>
</feature>
<dbReference type="InterPro" id="IPR015919">
    <property type="entry name" value="Cadherin-like_sf"/>
</dbReference>
<feature type="domain" description="EGF-like" evidence="24">
    <location>
        <begin position="1594"/>
        <end position="1630"/>
    </location>
</feature>
<dbReference type="FunFam" id="1.20.1070.10:FF:000202">
    <property type="entry name" value="Cadherin EGF LAG seven-pass G-type receptor"/>
    <property type="match status" value="1"/>
</dbReference>
<dbReference type="GO" id="GO:0005886">
    <property type="term" value="C:plasma membrane"/>
    <property type="evidence" value="ECO:0007669"/>
    <property type="project" value="UniProtKB-SubCell"/>
</dbReference>
<dbReference type="GO" id="GO:0005509">
    <property type="term" value="F:calcium ion binding"/>
    <property type="evidence" value="ECO:0007669"/>
    <property type="project" value="UniProtKB-UniRule"/>
</dbReference>
<feature type="domain" description="Cadherin" evidence="29">
    <location>
        <begin position="974"/>
        <end position="1075"/>
    </location>
</feature>
<reference evidence="30" key="1">
    <citation type="submission" date="2022-12" db="EMBL/GenBank/DDBJ databases">
        <title>Genome assemblies of Blomia tropicalis.</title>
        <authorList>
            <person name="Cui Y."/>
        </authorList>
    </citation>
    <scope>NUCLEOTIDE SEQUENCE</scope>
    <source>
        <tissue evidence="30">Adult mites</tissue>
    </source>
</reference>
<dbReference type="InterPro" id="IPR000742">
    <property type="entry name" value="EGF"/>
</dbReference>
<dbReference type="PROSITE" id="PS01248">
    <property type="entry name" value="EGF_LAM_1"/>
    <property type="match status" value="1"/>
</dbReference>
<feature type="transmembrane region" description="Helical" evidence="22">
    <location>
        <begin position="3035"/>
        <end position="3057"/>
    </location>
</feature>
<feature type="disulfide bond" evidence="20">
    <location>
        <begin position="2264"/>
        <end position="2281"/>
    </location>
</feature>
<keyword evidence="6" id="KW-0732">Signal</keyword>
<feature type="transmembrane region" description="Helical" evidence="22">
    <location>
        <begin position="2819"/>
        <end position="2843"/>
    </location>
</feature>
<dbReference type="CDD" id="cd15441">
    <property type="entry name" value="7tmB2_CELSR_Adhesion_IV"/>
    <property type="match status" value="1"/>
</dbReference>
<dbReference type="FunFam" id="2.10.25.10:FF:000011">
    <property type="entry name" value="Cadherin EGF LAG seven-pass G-type receptor"/>
    <property type="match status" value="1"/>
</dbReference>
<dbReference type="Gene3D" id="4.10.1240.10">
    <property type="entry name" value="GPCR, family 2, extracellular hormone receptor domain"/>
    <property type="match status" value="1"/>
</dbReference>
<dbReference type="Pfam" id="PF00008">
    <property type="entry name" value="EGF"/>
    <property type="match status" value="2"/>
</dbReference>
<dbReference type="PANTHER" id="PTHR24026:SF51">
    <property type="entry name" value="PROTOCADHERIN-LIKE WING POLARITY PROTEIN STAN"/>
    <property type="match status" value="1"/>
</dbReference>
<dbReference type="FunFam" id="2.60.120.200:FF:000173">
    <property type="entry name" value="Cadherin EGF LAG seven-pass G-type receptor"/>
    <property type="match status" value="1"/>
</dbReference>
<dbReference type="CDD" id="cd00055">
    <property type="entry name" value="EGF_Lam"/>
    <property type="match status" value="1"/>
</dbReference>
<dbReference type="SMART" id="SM00180">
    <property type="entry name" value="EGF_Lam"/>
    <property type="match status" value="1"/>
</dbReference>
<evidence type="ECO:0000259" key="29">
    <source>
        <dbReference type="PROSITE" id="PS50268"/>
    </source>
</evidence>
<dbReference type="CDD" id="cd00054">
    <property type="entry name" value="EGF_CA"/>
    <property type="match status" value="3"/>
</dbReference>
<feature type="domain" description="Laminin EGF-like" evidence="25">
    <location>
        <begin position="2262"/>
        <end position="2309"/>
    </location>
</feature>
<evidence type="ECO:0000313" key="31">
    <source>
        <dbReference type="Proteomes" id="UP001142055"/>
    </source>
</evidence>
<dbReference type="InterPro" id="IPR036445">
    <property type="entry name" value="GPCR_2_extracell_dom_sf"/>
</dbReference>
<dbReference type="FunFam" id="2.60.40.60:FF:000013">
    <property type="entry name" value="Cadherin EGF LAG seven-pass G-type receptor"/>
    <property type="match status" value="1"/>
</dbReference>
<keyword evidence="17 20" id="KW-0424">Laminin EGF-like domain</keyword>
<feature type="domain" description="EGF-like" evidence="24">
    <location>
        <begin position="2169"/>
        <end position="2205"/>
    </location>
</feature>
<evidence type="ECO:0000259" key="25">
    <source>
        <dbReference type="PROSITE" id="PS50027"/>
    </source>
</evidence>
<dbReference type="InterPro" id="IPR017981">
    <property type="entry name" value="GPCR_2-like_7TM"/>
</dbReference>
<dbReference type="Pfam" id="PF00053">
    <property type="entry name" value="EGF_laminin"/>
    <property type="match status" value="1"/>
</dbReference>
<dbReference type="FunFam" id="4.10.1240.10:FF:000021">
    <property type="entry name" value="Cadherin EGF LAG seven-pass G-type receptor"/>
    <property type="match status" value="1"/>
</dbReference>
<dbReference type="Pfam" id="PF23592">
    <property type="entry name" value="Cadherin_CELSR2_9th"/>
    <property type="match status" value="1"/>
</dbReference>
<dbReference type="CDD" id="cd11304">
    <property type="entry name" value="Cadherin_repeat"/>
    <property type="match status" value="9"/>
</dbReference>
<dbReference type="FunFam" id="2.10.25.10:FF:000255">
    <property type="entry name" value="Sushi, nidogen and EGF-like domains 1"/>
    <property type="match status" value="1"/>
</dbReference>
<evidence type="ECO:0000256" key="20">
    <source>
        <dbReference type="PROSITE-ProRule" id="PRU00460"/>
    </source>
</evidence>
<keyword evidence="9" id="KW-0130">Cell adhesion</keyword>
<dbReference type="GO" id="GO:0007163">
    <property type="term" value="P:establishment or maintenance of cell polarity"/>
    <property type="evidence" value="ECO:0007669"/>
    <property type="project" value="UniProtKB-ARBA"/>
</dbReference>
<evidence type="ECO:0008006" key="32">
    <source>
        <dbReference type="Google" id="ProtNLM"/>
    </source>
</evidence>
<dbReference type="InterPro" id="IPR001879">
    <property type="entry name" value="GPCR_2_extracellular_dom"/>
</dbReference>
<feature type="domain" description="Cadherin" evidence="29">
    <location>
        <begin position="422"/>
        <end position="532"/>
    </location>
</feature>
<dbReference type="InterPro" id="IPR002126">
    <property type="entry name" value="Cadherin-like_dom"/>
</dbReference>
<dbReference type="PANTHER" id="PTHR24026">
    <property type="entry name" value="FAT ATYPICAL CADHERIN-RELATED"/>
    <property type="match status" value="1"/>
</dbReference>
<evidence type="ECO:0000256" key="17">
    <source>
        <dbReference type="ARBA" id="ARBA00023292"/>
    </source>
</evidence>
<evidence type="ECO:0000259" key="24">
    <source>
        <dbReference type="PROSITE" id="PS50026"/>
    </source>
</evidence>
<dbReference type="InterPro" id="IPR057244">
    <property type="entry name" value="GAIN_B"/>
</dbReference>
<evidence type="ECO:0000256" key="22">
    <source>
        <dbReference type="SAM" id="Phobius"/>
    </source>
</evidence>
<dbReference type="SMART" id="SM00181">
    <property type="entry name" value="EGF"/>
    <property type="match status" value="6"/>
</dbReference>
<dbReference type="PROSITE" id="PS50268">
    <property type="entry name" value="CADHERIN_2"/>
    <property type="match status" value="8"/>
</dbReference>
<feature type="transmembrane region" description="Helical" evidence="22">
    <location>
        <begin position="2886"/>
        <end position="2904"/>
    </location>
</feature>
<dbReference type="Pfam" id="PF00028">
    <property type="entry name" value="Cadherin"/>
    <property type="match status" value="8"/>
</dbReference>
<dbReference type="PROSITE" id="PS50227">
    <property type="entry name" value="G_PROTEIN_RECEP_F2_3"/>
    <property type="match status" value="1"/>
</dbReference>
<dbReference type="Proteomes" id="UP001142055">
    <property type="component" value="Chromosome 1"/>
</dbReference>
<dbReference type="SUPFAM" id="SSF49313">
    <property type="entry name" value="Cadherin-like"/>
    <property type="match status" value="9"/>
</dbReference>
<dbReference type="InterPro" id="IPR013320">
    <property type="entry name" value="ConA-like_dom_sf"/>
</dbReference>
<keyword evidence="16" id="KW-0807">Transducer</keyword>
<dbReference type="Gene3D" id="2.10.25.10">
    <property type="entry name" value="Laminin"/>
    <property type="match status" value="4"/>
</dbReference>
<feature type="transmembrane region" description="Helical" evidence="22">
    <location>
        <begin position="2855"/>
        <end position="2874"/>
    </location>
</feature>
<dbReference type="PROSITE" id="PS50025">
    <property type="entry name" value="LAM_G_DOMAIN"/>
    <property type="match status" value="2"/>
</dbReference>
<keyword evidence="15" id="KW-0325">Glycoprotein</keyword>
<feature type="domain" description="EGF-like" evidence="24">
    <location>
        <begin position="1905"/>
        <end position="1941"/>
    </location>
</feature>
<feature type="compositionally biased region" description="Acidic residues" evidence="21">
    <location>
        <begin position="3156"/>
        <end position="3171"/>
    </location>
</feature>
<keyword evidence="7" id="KW-0677">Repeat</keyword>
<dbReference type="InterPro" id="IPR001881">
    <property type="entry name" value="EGF-like_Ca-bd_dom"/>
</dbReference>
<feature type="transmembrane region" description="Helical" evidence="22">
    <location>
        <begin position="54"/>
        <end position="79"/>
    </location>
</feature>
<dbReference type="PROSITE" id="PS50221">
    <property type="entry name" value="GAIN_B"/>
    <property type="match status" value="1"/>
</dbReference>
<dbReference type="GO" id="GO:0048513">
    <property type="term" value="P:animal organ development"/>
    <property type="evidence" value="ECO:0007669"/>
    <property type="project" value="UniProtKB-ARBA"/>
</dbReference>
<dbReference type="PRINTS" id="PR00249">
    <property type="entry name" value="GPCRSECRETIN"/>
</dbReference>
<evidence type="ECO:0000256" key="10">
    <source>
        <dbReference type="ARBA" id="ARBA00022989"/>
    </source>
</evidence>
<keyword evidence="12 22" id="KW-0472">Membrane</keyword>
<feature type="domain" description="EGF-like" evidence="24">
    <location>
        <begin position="2129"/>
        <end position="2168"/>
    </location>
</feature>
<dbReference type="SMART" id="SM00112">
    <property type="entry name" value="CA"/>
    <property type="match status" value="7"/>
</dbReference>
<feature type="domain" description="G-protein coupled receptors family 2 profile 1" evidence="27">
    <location>
        <begin position="2294"/>
        <end position="2367"/>
    </location>
</feature>
<dbReference type="PROSITE" id="PS00010">
    <property type="entry name" value="ASX_HYDROXYL"/>
    <property type="match status" value="1"/>
</dbReference>
<keyword evidence="14" id="KW-0675">Receptor</keyword>
<dbReference type="InterPro" id="IPR001791">
    <property type="entry name" value="Laminin_G"/>
</dbReference>
<feature type="disulfide bond" evidence="20">
    <location>
        <begin position="2283"/>
        <end position="2292"/>
    </location>
</feature>
<dbReference type="CDD" id="cd00110">
    <property type="entry name" value="LamG"/>
    <property type="match status" value="2"/>
</dbReference>
<feature type="region of interest" description="Disordered" evidence="21">
    <location>
        <begin position="383"/>
        <end position="420"/>
    </location>
</feature>
<dbReference type="Gene3D" id="2.60.120.200">
    <property type="match status" value="2"/>
</dbReference>
<dbReference type="InterPro" id="IPR002049">
    <property type="entry name" value="LE_dom"/>
</dbReference>
<evidence type="ECO:0000256" key="11">
    <source>
        <dbReference type="ARBA" id="ARBA00023040"/>
    </source>
</evidence>
<dbReference type="GO" id="GO:0048468">
    <property type="term" value="P:cell development"/>
    <property type="evidence" value="ECO:0007669"/>
    <property type="project" value="UniProtKB-ARBA"/>
</dbReference>
<evidence type="ECO:0000256" key="12">
    <source>
        <dbReference type="ARBA" id="ARBA00023136"/>
    </source>
</evidence>
<accession>A0A9Q0RQ83</accession>
<feature type="disulfide bond" evidence="19">
    <location>
        <begin position="1931"/>
        <end position="1940"/>
    </location>
</feature>
<dbReference type="SUPFAM" id="SSF57196">
    <property type="entry name" value="EGF/Laminin"/>
    <property type="match status" value="2"/>
</dbReference>
<feature type="disulfide bond" evidence="20">
    <location>
        <begin position="2262"/>
        <end position="2274"/>
    </location>
</feature>
<dbReference type="PRINTS" id="PR00205">
    <property type="entry name" value="CADHERIN"/>
</dbReference>
<dbReference type="PROSITE" id="PS50261">
    <property type="entry name" value="G_PROTEIN_RECEP_F2_4"/>
    <property type="match status" value="1"/>
</dbReference>
<dbReference type="SUPFAM" id="SSF49899">
    <property type="entry name" value="Concanavalin A-like lectins/glucanases"/>
    <property type="match status" value="2"/>
</dbReference>
<feature type="compositionally biased region" description="Polar residues" evidence="21">
    <location>
        <begin position="3363"/>
        <end position="3373"/>
    </location>
</feature>
<dbReference type="Gene3D" id="1.20.1070.10">
    <property type="entry name" value="Rhodopsin 7-helix transmembrane proteins"/>
    <property type="match status" value="1"/>
</dbReference>
<feature type="domain" description="Cadherin" evidence="29">
    <location>
        <begin position="748"/>
        <end position="863"/>
    </location>
</feature>
<feature type="compositionally biased region" description="Low complexity" evidence="21">
    <location>
        <begin position="3135"/>
        <end position="3152"/>
    </location>
</feature>
<evidence type="ECO:0000256" key="7">
    <source>
        <dbReference type="ARBA" id="ARBA00022737"/>
    </source>
</evidence>
<evidence type="ECO:0000259" key="28">
    <source>
        <dbReference type="PROSITE" id="PS50261"/>
    </source>
</evidence>
<feature type="domain" description="Cadherin" evidence="29">
    <location>
        <begin position="1076"/>
        <end position="1188"/>
    </location>
</feature>
<dbReference type="Pfam" id="PF00002">
    <property type="entry name" value="7tm_2"/>
    <property type="match status" value="1"/>
</dbReference>
<dbReference type="Gene3D" id="2.60.220.50">
    <property type="match status" value="1"/>
</dbReference>
<sequence length="3583" mass="398774">MCPTPVCSTHHFNYSMVSSPPQPPPPPTMASLNVVVDDENHRTRSTIMSHHYRVSYFCSIVFYLQISLLLTTCSTAWALRLYVPSELNYPSSVLANLSLPTPRMYRMSGDLNAPFIRRFVDVTTIDGMLFLKHTLRCRSESPRDVVTSPLNLYIESRSYSIEGSSNHLTLLHVQLYFDHETCFNTINEMKSRPHLDLDNMINTNPEIIFTKQLQQQQQTSSVSYALLSLNNDRLCVDKCQFLARLPNLIPTSMKNQCKMVYSVIGSNWIDEQFKLEHSTNDLISLQHECINHGSSFNVQIGLLYSCDQHSTKHHYHHHNRKHQQTTWLPSEKVEIIQLTFYAREVDIEQFILQLQQSALQHNHHHHINGSPTRHVYIDHSTTINENQNNNNNNASFVNESGNRSRREASSSSSQHSSGPTFDRSLYIVSVPEEREKSFVVTQIVANPSTPSDDRASTELLYTMSALIDARSQSMFAIDPVSGLVTTTTRLDREFMDVHYLRITVTDSHVPPHSASTTLQVNVLDENDHVPVFEHANYEWSLKESAPIGTTVLTVRATDHDSGPNSDIEYSLLNPTGSNEAFRIDPKQGVIVTRTSLDRERIDQYTLTVQATDSGPIQSRKRSQTNVGIKILDENDNYPQFAERSYSVSVDEDINYASRPVIIRVVSHDADEGMNAAVRYSIIGGNTAAVFQIDSLNGEVSVVGPLDYENSRSYRLVIRAQDGGSPPRSNTTQLLVNVIDKNDNEPRFYTSVFQENVLENVPIGTSVVRVQAYDADDGENSQLSYHIQMGKNTMAMDESLNSMMPIAIDPTTGWIVTTRELDREEASLYEFSVVARDAGTPIQHTATASVIIRVQDLNDNAPVFEPRNYDAVIPETAVPGTPVVTVAATDRDENSRLVFQITGGNVRNRFAIVSQNNQGHITVANLLDYKVEKSYILTVTATDPGGKMDLATVYINVTDANTHRPVIQLKNGAGTYGSTTTTIAEDAPVGTTVMVVEASDDDVGENARITYSLNDVGEFRIDPNSGAIVTTKQLDRETNAGYTLVVTAQDNGIPPLSDIANIEIEVIDVNDNVPQFEQEFYSANVMEDAPIGTSVAHVRAHDRDLGLNGQVRYEFDPTMFASIDGTNPNGVFVIDPTSGVIRTNKSLDRETTAKYDLKVIAFDRGTPSLSSTIVVQVTIDDCNDNPPRFASDRLRFYVPENSPIGSVVGELRATDADVGPNAKIEYTIVGGPDMKWFALKSGSTSSSSSPSALALTDHSQQSAIDSMQSNHDSSSSSSVALLITRTKWILNRKRRSTTLLSVHPHFHYEMMSTLKSMSPVHVNDHAPLLRDFSIVFNNYRGHFPLGQVIGRVPAYDADVADQLRYRFVSGNKANLLLLNETTGDLRLSPSLNTNVPTRALLEVSVSDSINEAVARCFLSVNLVTEAMLFHSVTIRLNRVGRRHFLSSLYERFLEGLASVIPCPKENIIIFNIQDDTESENNSILNISFSARLSESLRDTESYHSPQFLQERVYLSRTLLTRLTDLEVLPFDDNLCVREPCLNYEECLSVLKFGNASDFFATEAMLFRAISPVNTFACRCPNGFQGMHHKYECDIEVNLCFSSPCQNDGQCVHQESGYVCLCSDGFAGKNCEVNFSNDFCRNGLCRGGSRCINGAARAMKVKPSMVRAGLGLDKALLESSGSTGPGGFLCADCPFEEWGTPLCELRTRSFVPGSYLTFSALRQRYRLNLKLRFATKEPNGLLVYNGRYNEKHDFIGLELINGRLHFSFSLGGINRASVSVGHRLNDGQWHEIEVNYINRTATLKLDNCDEALLNAIERYDLGPEFFCANKTTMVIESRCSDRMQTCFRFLDLTGPLQIGGLPPLPTTFQVVNKDFHGCISDLHVDYNLIDFDTYVANNGTTIGCDSKKSYCTPNTCNQHGTCEDAWKGYVCRCNDGYTGQDCLEEVSQATRSFRGDGFLSFTPNLQPLAYPWLVSFDIKTIARKAVILSVQLGQNSLVKWEIFNGKLSYTVDSRSPIILEDMNINDGKWHHVETRWMANGVTLNVDYGQYSKHARFESVDILGLYIAKVNVGGYDTPDELTDADLYRSTAPSFVGCLQALDVGNSKDSWLRPMVENNVYDGCQRGSVEAELQDPCRATTDPCPEHSDCLPLGLSGHQCKCHRGFVGKHCTQVCDLNPCAFGSSCVPANNTYGYRCLCDRHHSGFYCEDRLPETCPTDWWGYPICGPCNCDVSKGYDGNCNKTTGECSCQSNRFQPPGSDVCFECDCYSTGSYTSRCDRLTGQCPCRPGVIGRRCDTCASPFAEVTNKGCEVIYYACPRAISEGVWWERTSFGQKSQQKCPLGSSGMAERYCAEGEGWSKPDLFGCLSDQFLDLAEQWKILDESDKASEENKSILLNTQHSIRLVNDLRSAINQTEPLYGNDLHLAFRLIRRLILNELRQSGLNLTHKQDRHFLRNLCESTSAILEPRYSSMWERIAETDSIGPEQFIKLFNQYAEVLIDNQRDTFTEPFEISTKWLTFGLDTVATNELWDVSKEVIYRSSSKSSELNTKFDYFPTTKPMTSKAVSLNRSSSTSIYLDFSLPIDPLASGIGPLHGDTHLHSNPAVIIPKYNNYPLRKHNIDDITKAIIPLRLLNVPTLDDVRTRVTPLQSNGNQNYFKPTQNALIGYTIFTSMAHFLPSNTDSTVRQRFSMPIKANTPIITLTMKSANSSKFLMKSLHPKLHFRFRTLAREGRSSPQCVYWAFPSSTSSVVATSGAINTRKMHSRGRWSSKGCELKGYFPQQKFRASYDYINCSCDRAFGMAVLMDISGDEFYFEESLTQVAVSYTLVIISLILLVISYMTLTLMRGLETNSNSIHKNLVLCLFFTELIFLLGVRMRTSLVQYESICKLTAIFLHYAFQCLFTWMLIESIHLYRMLTEIRDVNHGPMRFYYFLGYTTPAIIVALSVGVRADQYGNHLFCWLSIYEGVIWGLVAPICVIIVANLFVFLLALQASVQIKAQVCDYGNLRTMLWLSIILLPLFAALWILALLAVNDAVDELHYAFSFVALISSLYIFIGYCLINRRVRHNIQLSWQRITSGTRSPGSDESFSATRTSVTGSRGALYHQSPAHGQLQGSNFDVYGIRSATMGGQLDVIGGPVISSSSTTSRSTVTKGSGQILDGEEPLDTLDDTEDTDGCGHRHKHRHSHRHSRHHHHNHKCHRRHRRHRHHRSKQSMTGTETGSSDDASYDRSMELASSHSSDDDDDGPGHMMIEPGVIHNPLSQEEMLQQQQENQINTIIAEHHQQTLYGQSGSQIGLGSINQPTNSSDGGVSSGANTVIYGQRTIKGIGGTPAIIKQNMDNSNQAHLVTSMPFSRSNILAMTAGLSDGSSTSNSQTRPVGGGNTPSPAPPLGMSPASSIQSHIYSSGELKSSNNPIASATTTTEHIYSYARKPTMSIAPSQTPQSITSSAHSSTIYSTIGPVNTTPAISDDIGLPPILPNTTYRVSGTLPHLMGNNLYQVPKENPYGMRPSIVNQPSHVRLLNASDSLTEVSSMPAIHPHNESSDNNRNETMIISGVNDSSNRSQQLFQTNNNADLSDGTNHEGDAV</sequence>
<dbReference type="InterPro" id="IPR032471">
    <property type="entry name" value="AGRL2-4_GAIN_subdom_A"/>
</dbReference>
<proteinExistence type="predicted"/>
<evidence type="ECO:0000256" key="3">
    <source>
        <dbReference type="ARBA" id="ARBA00022475"/>
    </source>
</evidence>
<dbReference type="InterPro" id="IPR020894">
    <property type="entry name" value="Cadherin_CS"/>
</dbReference>
<feature type="domain" description="Laminin G" evidence="23">
    <location>
        <begin position="1946"/>
        <end position="2120"/>
    </location>
</feature>
<feature type="domain" description="Cadherin" evidence="29">
    <location>
        <begin position="864"/>
        <end position="966"/>
    </location>
</feature>
<gene>
    <name evidence="30" type="ORF">RDWZM_000196</name>
</gene>
<evidence type="ECO:0000256" key="2">
    <source>
        <dbReference type="ARBA" id="ARBA00004651"/>
    </source>
</evidence>
<keyword evidence="10 22" id="KW-1133">Transmembrane helix</keyword>
<evidence type="ECO:0000259" key="23">
    <source>
        <dbReference type="PROSITE" id="PS50025"/>
    </source>
</evidence>
<dbReference type="GO" id="GO:0001736">
    <property type="term" value="P:establishment of planar polarity"/>
    <property type="evidence" value="ECO:0007669"/>
    <property type="project" value="UniProtKB-ARBA"/>
</dbReference>
<keyword evidence="4 19" id="KW-0245">EGF-like domain</keyword>
<feature type="compositionally biased region" description="Low complexity" evidence="21">
    <location>
        <begin position="384"/>
        <end position="393"/>
    </location>
</feature>
<dbReference type="GO" id="GO:0007424">
    <property type="term" value="P:open tracheal system development"/>
    <property type="evidence" value="ECO:0007669"/>
    <property type="project" value="UniProtKB-ARBA"/>
</dbReference>
<evidence type="ECO:0000256" key="1">
    <source>
        <dbReference type="ARBA" id="ARBA00004167"/>
    </source>
</evidence>
<feature type="disulfide bond" evidence="19">
    <location>
        <begin position="2195"/>
        <end position="2204"/>
    </location>
</feature>
<feature type="domain" description="Cadherin" evidence="29">
    <location>
        <begin position="1189"/>
        <end position="1328"/>
    </location>
</feature>
<feature type="disulfide bond" evidence="19">
    <location>
        <begin position="2158"/>
        <end position="2167"/>
    </location>
</feature>
<feature type="region of interest" description="Disordered" evidence="21">
    <location>
        <begin position="1244"/>
        <end position="1273"/>
    </location>
</feature>
<dbReference type="InterPro" id="IPR046338">
    <property type="entry name" value="GAIN_dom_sf"/>
</dbReference>
<evidence type="ECO:0000259" key="26">
    <source>
        <dbReference type="PROSITE" id="PS50221"/>
    </source>
</evidence>
<dbReference type="GO" id="GO:0030855">
    <property type="term" value="P:epithelial cell differentiation"/>
    <property type="evidence" value="ECO:0007669"/>
    <property type="project" value="UniProtKB-ARBA"/>
</dbReference>
<evidence type="ECO:0000256" key="16">
    <source>
        <dbReference type="ARBA" id="ARBA00023224"/>
    </source>
</evidence>
<name>A0A9Q0RQ83_BLOTA</name>
<feature type="domain" description="GAIN-B" evidence="26">
    <location>
        <begin position="2619"/>
        <end position="2808"/>
    </location>
</feature>
<keyword evidence="13 19" id="KW-1015">Disulfide bond</keyword>
<dbReference type="InterPro" id="IPR000152">
    <property type="entry name" value="EGF-type_Asp/Asn_hydroxyl_site"/>
</dbReference>
<dbReference type="GO" id="GO:0004930">
    <property type="term" value="F:G protein-coupled receptor activity"/>
    <property type="evidence" value="ECO:0007669"/>
    <property type="project" value="UniProtKB-KW"/>
</dbReference>
<dbReference type="Pfam" id="PF16489">
    <property type="entry name" value="GAIN"/>
    <property type="match status" value="1"/>
</dbReference>
<feature type="disulfide bond" evidence="19">
    <location>
        <begin position="2176"/>
        <end position="2193"/>
    </location>
</feature>
<keyword evidence="5 22" id="KW-0812">Transmembrane</keyword>